<reference evidence="1" key="1">
    <citation type="submission" date="2016-10" db="EMBL/GenBank/DDBJ databases">
        <authorList>
            <person name="de Groot N.N."/>
        </authorList>
    </citation>
    <scope>NUCLEOTIDE SEQUENCE</scope>
</reference>
<proteinExistence type="predicted"/>
<evidence type="ECO:0000313" key="1">
    <source>
        <dbReference type="EMBL" id="SFV70925.1"/>
    </source>
</evidence>
<sequence>MNNVMSKFITLSVLVVVGLGGFCQADTKTEANDKVESVKKKVSVQSNVLPKLKLEVVKSDKKNPKLKQGTGCENLEEVQGETFDDYPMAETVSCDTVDCKDLEPAVLHDDNYKELPTAKTDASCEEE</sequence>
<protein>
    <submittedName>
        <fullName evidence="1">Uncharacterized protein</fullName>
    </submittedName>
</protein>
<accession>A0A1W1CYY1</accession>
<dbReference type="EMBL" id="FPHM01000180">
    <property type="protein sequence ID" value="SFV70925.1"/>
    <property type="molecule type" value="Genomic_DNA"/>
</dbReference>
<name>A0A1W1CYY1_9ZZZZ</name>
<organism evidence="1">
    <name type="scientific">hydrothermal vent metagenome</name>
    <dbReference type="NCBI Taxonomy" id="652676"/>
    <lineage>
        <taxon>unclassified sequences</taxon>
        <taxon>metagenomes</taxon>
        <taxon>ecological metagenomes</taxon>
    </lineage>
</organism>
<dbReference type="AlphaFoldDB" id="A0A1W1CYY1"/>
<gene>
    <name evidence="1" type="ORF">MNB_SV-13-1542</name>
</gene>